<name>A0ABU3T190_9ALTE</name>
<dbReference type="PANTHER" id="PTHR10587">
    <property type="entry name" value="GLYCOSYL TRANSFERASE-RELATED"/>
    <property type="match status" value="1"/>
</dbReference>
<keyword evidence="1" id="KW-0479">Metal-binding</keyword>
<keyword evidence="6" id="KW-1185">Reference proteome</keyword>
<dbReference type="SUPFAM" id="SSF88713">
    <property type="entry name" value="Glycoside hydrolase/deacetylase"/>
    <property type="match status" value="1"/>
</dbReference>
<dbReference type="InterPro" id="IPR011330">
    <property type="entry name" value="Glyco_hydro/deAcase_b/a-brl"/>
</dbReference>
<evidence type="ECO:0000313" key="5">
    <source>
        <dbReference type="EMBL" id="MDU0356028.1"/>
    </source>
</evidence>
<feature type="domain" description="NodB homology" evidence="4">
    <location>
        <begin position="23"/>
        <end position="243"/>
    </location>
</feature>
<dbReference type="Proteomes" id="UP001247805">
    <property type="component" value="Unassembled WGS sequence"/>
</dbReference>
<accession>A0ABU3T190</accession>
<organism evidence="5 6">
    <name type="scientific">Paraglaciecola aquimarina</name>
    <dbReference type="NCBI Taxonomy" id="1235557"/>
    <lineage>
        <taxon>Bacteria</taxon>
        <taxon>Pseudomonadati</taxon>
        <taxon>Pseudomonadota</taxon>
        <taxon>Gammaproteobacteria</taxon>
        <taxon>Alteromonadales</taxon>
        <taxon>Alteromonadaceae</taxon>
        <taxon>Paraglaciecola</taxon>
    </lineage>
</organism>
<keyword evidence="3" id="KW-0732">Signal</keyword>
<feature type="signal peptide" evidence="3">
    <location>
        <begin position="1"/>
        <end position="22"/>
    </location>
</feature>
<keyword evidence="2" id="KW-0378">Hydrolase</keyword>
<evidence type="ECO:0000256" key="3">
    <source>
        <dbReference type="SAM" id="SignalP"/>
    </source>
</evidence>
<dbReference type="EMBL" id="JAWDIO010000002">
    <property type="protein sequence ID" value="MDU0356028.1"/>
    <property type="molecule type" value="Genomic_DNA"/>
</dbReference>
<comment type="caution">
    <text evidence="5">The sequence shown here is derived from an EMBL/GenBank/DDBJ whole genome shotgun (WGS) entry which is preliminary data.</text>
</comment>
<evidence type="ECO:0000256" key="2">
    <source>
        <dbReference type="ARBA" id="ARBA00022801"/>
    </source>
</evidence>
<reference evidence="5 6" key="1">
    <citation type="submission" date="2023-10" db="EMBL/GenBank/DDBJ databases">
        <title>Glaciecola aquimarina strain GGW-M5 nov., isolated from a coastal seawater.</title>
        <authorList>
            <person name="Bayburt H."/>
            <person name="Kim J.M."/>
            <person name="Choi B.J."/>
            <person name="Jeon C.O."/>
        </authorList>
    </citation>
    <scope>NUCLEOTIDE SEQUENCE [LARGE SCALE GENOMIC DNA]</scope>
    <source>
        <strain evidence="5 6">KCTC 32108</strain>
    </source>
</reference>
<sequence length="306" mass="35103">MKYLTAMTMLTCIAAISFATSAKQLALTFDDAPRPDTSYFDSAERNKRLLNALNKHDVSAMFFVTTKHLEKGRTQRLVEYSEHHQLLANHTHSHRSANKIDPVEFIADVAKAHQILLPYKNYHPYFRFPFLHHGDTDKKVAELRAGLQKIGLKQGYVTIEDSDWYLDSLFQKAVQSGMPIELEKWRDVYVSHLLASANYYEKLAVKNLDTPVKQVMLLHENDLAALFIDDFIQALKKDQWQIISPLEAYQDNIASRFPKTLHNNQGRLAAILAEKGIPPISMVLINQRPEALKKRLQRLNLLPKAQ</sequence>
<dbReference type="RefSeq" id="WP_316027537.1">
    <property type="nucleotide sequence ID" value="NZ_JAWDIO010000002.1"/>
</dbReference>
<proteinExistence type="predicted"/>
<feature type="chain" id="PRO_5046746734" evidence="3">
    <location>
        <begin position="23"/>
        <end position="306"/>
    </location>
</feature>
<dbReference type="Pfam" id="PF01522">
    <property type="entry name" value="Polysacc_deac_1"/>
    <property type="match status" value="1"/>
</dbReference>
<dbReference type="InterPro" id="IPR050248">
    <property type="entry name" value="Polysacc_deacetylase_ArnD"/>
</dbReference>
<protein>
    <submittedName>
        <fullName evidence="5">Polysaccharide deacetylase family protein</fullName>
    </submittedName>
</protein>
<evidence type="ECO:0000256" key="1">
    <source>
        <dbReference type="ARBA" id="ARBA00022723"/>
    </source>
</evidence>
<dbReference type="InterPro" id="IPR002509">
    <property type="entry name" value="NODB_dom"/>
</dbReference>
<dbReference type="Gene3D" id="3.20.20.370">
    <property type="entry name" value="Glycoside hydrolase/deacetylase"/>
    <property type="match status" value="1"/>
</dbReference>
<dbReference type="PROSITE" id="PS51677">
    <property type="entry name" value="NODB"/>
    <property type="match status" value="1"/>
</dbReference>
<evidence type="ECO:0000313" key="6">
    <source>
        <dbReference type="Proteomes" id="UP001247805"/>
    </source>
</evidence>
<dbReference type="PANTHER" id="PTHR10587:SF133">
    <property type="entry name" value="CHITIN DEACETYLASE 1-RELATED"/>
    <property type="match status" value="1"/>
</dbReference>
<gene>
    <name evidence="5" type="ORF">RS130_20960</name>
</gene>
<evidence type="ECO:0000259" key="4">
    <source>
        <dbReference type="PROSITE" id="PS51677"/>
    </source>
</evidence>